<comment type="subcellular location">
    <subcellularLocation>
        <location evidence="2">Cytoplasm</location>
    </subcellularLocation>
    <subcellularLocation>
        <location evidence="1">Nucleus</location>
    </subcellularLocation>
</comment>
<dbReference type="Pfam" id="PF25780">
    <property type="entry name" value="TPR_IPO5"/>
    <property type="match status" value="1"/>
</dbReference>
<dbReference type="InterPro" id="IPR057672">
    <property type="entry name" value="TPR_IPO4/5"/>
</dbReference>
<evidence type="ECO:0000256" key="5">
    <source>
        <dbReference type="ARBA" id="ARBA00022737"/>
    </source>
</evidence>
<keyword evidence="4" id="KW-0963">Cytoplasm</keyword>
<dbReference type="EMBL" id="JANTQA010000026">
    <property type="protein sequence ID" value="KAJ3442827.1"/>
    <property type="molecule type" value="Genomic_DNA"/>
</dbReference>
<feature type="domain" description="Importin subunit beta-1/Transportin-1-like TPR repeats" evidence="9">
    <location>
        <begin position="455"/>
        <end position="623"/>
    </location>
</feature>
<dbReference type="SUPFAM" id="SSF48371">
    <property type="entry name" value="ARM repeat"/>
    <property type="match status" value="2"/>
</dbReference>
<dbReference type="Gene3D" id="1.25.10.10">
    <property type="entry name" value="Leucine-rich Repeat Variant"/>
    <property type="match status" value="2"/>
</dbReference>
<dbReference type="GO" id="GO:0005737">
    <property type="term" value="C:cytoplasm"/>
    <property type="evidence" value="ECO:0007669"/>
    <property type="project" value="UniProtKB-SubCell"/>
</dbReference>
<comment type="caution">
    <text evidence="11">The sequence shown here is derived from an EMBL/GenBank/DDBJ whole genome shotgun (WGS) entry which is preliminary data.</text>
</comment>
<evidence type="ECO:0000256" key="2">
    <source>
        <dbReference type="ARBA" id="ARBA00004496"/>
    </source>
</evidence>
<protein>
    <submittedName>
        <fullName evidence="11">Importin-5-like</fullName>
    </submittedName>
</protein>
<organism evidence="11 12">
    <name type="scientific">Anaeramoeba flamelloides</name>
    <dbReference type="NCBI Taxonomy" id="1746091"/>
    <lineage>
        <taxon>Eukaryota</taxon>
        <taxon>Metamonada</taxon>
        <taxon>Anaeramoebidae</taxon>
        <taxon>Anaeramoeba</taxon>
    </lineage>
</organism>
<dbReference type="Pfam" id="PF25574">
    <property type="entry name" value="TPR_IMB1"/>
    <property type="match status" value="1"/>
</dbReference>
<dbReference type="GO" id="GO:0006606">
    <property type="term" value="P:protein import into nucleus"/>
    <property type="evidence" value="ECO:0007669"/>
    <property type="project" value="InterPro"/>
</dbReference>
<evidence type="ECO:0000259" key="10">
    <source>
        <dbReference type="Pfam" id="PF25780"/>
    </source>
</evidence>
<evidence type="ECO:0000256" key="8">
    <source>
        <dbReference type="SAM" id="MobiDB-lite"/>
    </source>
</evidence>
<reference evidence="11" key="1">
    <citation type="submission" date="2022-08" db="EMBL/GenBank/DDBJ databases">
        <title>Novel sulphate-reducing endosymbionts in the free-living metamonad Anaeramoeba.</title>
        <authorList>
            <person name="Jerlstrom-Hultqvist J."/>
            <person name="Cepicka I."/>
            <person name="Gallot-Lavallee L."/>
            <person name="Salas-Leiva D."/>
            <person name="Curtis B.A."/>
            <person name="Zahonova K."/>
            <person name="Pipaliya S."/>
            <person name="Dacks J."/>
            <person name="Roger A.J."/>
        </authorList>
    </citation>
    <scope>NUCLEOTIDE SEQUENCE</scope>
    <source>
        <strain evidence="11">Busselton2</strain>
    </source>
</reference>
<evidence type="ECO:0000256" key="7">
    <source>
        <dbReference type="ARBA" id="ARBA00023242"/>
    </source>
</evidence>
<evidence type="ECO:0000259" key="9">
    <source>
        <dbReference type="Pfam" id="PF25574"/>
    </source>
</evidence>
<evidence type="ECO:0000256" key="6">
    <source>
        <dbReference type="ARBA" id="ARBA00022927"/>
    </source>
</evidence>
<dbReference type="InterPro" id="IPR058584">
    <property type="entry name" value="IMB1_TNPO1-like_TPR"/>
</dbReference>
<gene>
    <name evidence="11" type="ORF">M0812_12578</name>
</gene>
<feature type="compositionally biased region" description="Basic and acidic residues" evidence="8">
    <location>
        <begin position="803"/>
        <end position="822"/>
    </location>
</feature>
<evidence type="ECO:0000313" key="11">
    <source>
        <dbReference type="EMBL" id="KAJ3442827.1"/>
    </source>
</evidence>
<name>A0AAV7ZLG2_9EUKA</name>
<feature type="region of interest" description="Disordered" evidence="8">
    <location>
        <begin position="640"/>
        <end position="676"/>
    </location>
</feature>
<evidence type="ECO:0000256" key="1">
    <source>
        <dbReference type="ARBA" id="ARBA00004123"/>
    </source>
</evidence>
<evidence type="ECO:0000313" key="12">
    <source>
        <dbReference type="Proteomes" id="UP001146793"/>
    </source>
</evidence>
<feature type="domain" description="IPO4/5-like TPR repeats" evidence="10">
    <location>
        <begin position="100"/>
        <end position="258"/>
    </location>
</feature>
<feature type="region of interest" description="Disordered" evidence="8">
    <location>
        <begin position="796"/>
        <end position="835"/>
    </location>
</feature>
<accession>A0AAV7ZLG2</accession>
<proteinExistence type="predicted"/>
<sequence length="1192" mass="139300">MDPKEEFEQMLKIILSPNNEERKKAEFLYQEFASNETLLCIDLHLQMLSSESLQIQTLTLVLLRQLISKMDRTNELFSSIETFEPLKDELFKQLNENYSKYLKKRVCDVITSLLIKVELEKFCPNMIEILEKYASQDFVSAEIAMYLLSKLLVIERDSMLKESEKIFSMLLLFISDKVDSVSLRIAALNACGYFLICFKYEQDLQVFEPIFESCVSLLGNLIENDEDEDIISMVIQELIEMLEYAPRLWKPYLVAILQHLFPIAKKDESSREIQSISIEFMCVLVEQGSGMAIKIENFVEELLSLLLKVLTNIEDLSEKPEIWGNMSEDEYYYVSLGEDALIRVCTVLGGGNVLETLFLIIPEYLKSNDFEKRFAALRTLSSIGKSSHDLMVTKITEITEMVLDSFQDKYPQNRFQCCQTIEKLLKYFPNSLQDQFSQEILSGLVLLLDETIIPLQLQSCKAIWQFVEDSTREIIEPYADDLMHKLLQILEINDISLQSTIIPTISSIAITIGSLFEGYYQTLMPTLKNIFQNTKKNRNKILISKVIECISMIGRSVGAKIFHDDAYEVMEMIFKFMEIESETLTETEKSYIYHSWYHISSSLKEEFIPFLEYAMPYILESSKKKIQIINLKKKKKQRNINNFEPQNESDQDYSSDESSDEFSDETDDSSDDENNDFEETLYQGEKITIRSSEIEEKSDAIWLIYYFAKIIPNDYFLYAEESLEIILNALVEPLSKTIRLYSSMAMPQLINVYLIAYQNEDIKEINKETITNLIKNILLNLLEIICIADDDENDDEFNFENENESKKGKGNEKGKGGENENKNEDEDEDEDQYVNNYQDINVKDVRYIIDSINEIMKFSKNLIDSEVFNDYILQVPFILEQSVIRRKILEEEQKDQDLRGIEDDLRFKRGVQKENILNNSIVESFGPLFQYHKSIFLKFFDTQLFEYYSEIIKPKFSKYENHLGIKTFTILIENCPTIELFQHYWQYIGDNVYDSILSEDLDLRQTVVYSVGVFAQYGGDYFAKFAHKFAINLIKSIGLYYDSILNQNEKLEKKLKKKELFVYDFSVEALGKMCFYQQKAIDYNEFLNFWFRCLPIKTKKKQIIRTYGLLCSFIEMDEEIILGENGKNLNKIIRLFAQIINTKYSPIKLSNRIHTIILKIKESCGNEQFEKLLLSIDNQNLINIIVEFISNK</sequence>
<feature type="compositionally biased region" description="Acidic residues" evidence="8">
    <location>
        <begin position="647"/>
        <end position="676"/>
    </location>
</feature>
<keyword evidence="6" id="KW-0653">Protein transport</keyword>
<evidence type="ECO:0000256" key="4">
    <source>
        <dbReference type="ARBA" id="ARBA00022490"/>
    </source>
</evidence>
<dbReference type="Proteomes" id="UP001146793">
    <property type="component" value="Unassembled WGS sequence"/>
</dbReference>
<keyword evidence="3" id="KW-0813">Transport</keyword>
<evidence type="ECO:0000256" key="3">
    <source>
        <dbReference type="ARBA" id="ARBA00022448"/>
    </source>
</evidence>
<dbReference type="AlphaFoldDB" id="A0AAV7ZLG2"/>
<keyword evidence="5" id="KW-0677">Repeat</keyword>
<dbReference type="InterPro" id="IPR040122">
    <property type="entry name" value="Importin_beta"/>
</dbReference>
<feature type="compositionally biased region" description="Acidic residues" evidence="8">
    <location>
        <begin position="823"/>
        <end position="832"/>
    </location>
</feature>
<dbReference type="InterPro" id="IPR016024">
    <property type="entry name" value="ARM-type_fold"/>
</dbReference>
<dbReference type="PANTHER" id="PTHR10527">
    <property type="entry name" value="IMPORTIN BETA"/>
    <property type="match status" value="1"/>
</dbReference>
<keyword evidence="7" id="KW-0539">Nucleus</keyword>
<dbReference type="InterPro" id="IPR011989">
    <property type="entry name" value="ARM-like"/>
</dbReference>